<dbReference type="GeneID" id="60421251"/>
<sequence>MLLGFVIVSTIFMVTQHAQALDSTDLCKNNGLGNPFFVEHYQTELGKLNTTNNNASESFSLRE</sequence>
<organism evidence="1 2">
    <name type="scientific">Candidatus Nitrosocosmicus oleophilus</name>
    <dbReference type="NCBI Taxonomy" id="1353260"/>
    <lineage>
        <taxon>Archaea</taxon>
        <taxon>Nitrososphaerota</taxon>
        <taxon>Nitrososphaeria</taxon>
        <taxon>Nitrososphaerales</taxon>
        <taxon>Nitrososphaeraceae</taxon>
        <taxon>Candidatus Nitrosocosmicus</taxon>
    </lineage>
</organism>
<evidence type="ECO:0000313" key="2">
    <source>
        <dbReference type="Proteomes" id="UP000058925"/>
    </source>
</evidence>
<dbReference type="RefSeq" id="WP_231100299.1">
    <property type="nucleotide sequence ID" value="NZ_CP012850.1"/>
</dbReference>
<dbReference type="KEGG" id="taa:NMY3_01162"/>
<dbReference type="AlphaFoldDB" id="A0A654LWH7"/>
<dbReference type="Proteomes" id="UP000058925">
    <property type="component" value="Chromosome"/>
</dbReference>
<name>A0A654LWH7_9ARCH</name>
<dbReference type="EMBL" id="CP012850">
    <property type="protein sequence ID" value="ALI35367.1"/>
    <property type="molecule type" value="Genomic_DNA"/>
</dbReference>
<gene>
    <name evidence="1" type="ORF">NMY3_01162</name>
</gene>
<reference evidence="2" key="1">
    <citation type="submission" date="2015-10" db="EMBL/GenBank/DDBJ databases">
        <title>Niche specialization of a soil ammonia-oxidizing archaeon, Candidatus Nitrosocosmicus oleophilus.</title>
        <authorList>
            <person name="Jung M.-Y."/>
            <person name="Rhee S.-K."/>
        </authorList>
    </citation>
    <scope>NUCLEOTIDE SEQUENCE [LARGE SCALE GENOMIC DNA]</scope>
    <source>
        <strain evidence="2">MY3</strain>
    </source>
</reference>
<accession>A0A654LWH7</accession>
<keyword evidence="2" id="KW-1185">Reference proteome</keyword>
<proteinExistence type="predicted"/>
<evidence type="ECO:0000313" key="1">
    <source>
        <dbReference type="EMBL" id="ALI35367.1"/>
    </source>
</evidence>
<protein>
    <submittedName>
        <fullName evidence="1">Uncharacterized protein</fullName>
    </submittedName>
</protein>